<dbReference type="AlphaFoldDB" id="U2DUG2"/>
<name>U2DUG2_9MOLU</name>
<dbReference type="RefSeq" id="WP_008827355.1">
    <property type="nucleotide sequence ID" value="NZ_AFNU02000006.1"/>
</dbReference>
<reference evidence="1 2" key="1">
    <citation type="journal article" date="2011" name="J. Bacteriol.">
        <title>Genome sequence of Haloplasma contractile, an unusual contractile bacterium from a deep-sea anoxic brine lake.</title>
        <authorList>
            <person name="Antunes A."/>
            <person name="Alam I."/>
            <person name="El Dorry H."/>
            <person name="Siam R."/>
            <person name="Robertson A."/>
            <person name="Bajic V.B."/>
            <person name="Stingl U."/>
        </authorList>
    </citation>
    <scope>NUCLEOTIDE SEQUENCE [LARGE SCALE GENOMIC DNA]</scope>
    <source>
        <strain evidence="1 2">SSD-17B</strain>
    </source>
</reference>
<sequence length="77" mass="8813">MSETYESHEHHRCKCDSCCGDLFMCGDAIRVAFVDEPNEFFEGTYISSSCNRLIWRNEQGNIECSPCELVTIQKPNS</sequence>
<dbReference type="InParanoid" id="U2DUG2"/>
<reference evidence="1 2" key="2">
    <citation type="journal article" date="2013" name="PLoS ONE">
        <title>INDIGO - INtegrated Data Warehouse of MIcrobial GenOmes with Examples from the Red Sea Extremophiles.</title>
        <authorList>
            <person name="Alam I."/>
            <person name="Antunes A."/>
            <person name="Kamau A.A."/>
            <person name="Ba Alawi W."/>
            <person name="Kalkatawi M."/>
            <person name="Stingl U."/>
            <person name="Bajic V.B."/>
        </authorList>
    </citation>
    <scope>NUCLEOTIDE SEQUENCE [LARGE SCALE GENOMIC DNA]</scope>
    <source>
        <strain evidence="1 2">SSD-17B</strain>
    </source>
</reference>
<organism evidence="1 2">
    <name type="scientific">Haloplasma contractile SSD-17B</name>
    <dbReference type="NCBI Taxonomy" id="1033810"/>
    <lineage>
        <taxon>Bacteria</taxon>
        <taxon>Bacillati</taxon>
        <taxon>Mycoplasmatota</taxon>
        <taxon>Mollicutes</taxon>
        <taxon>Haloplasmatales</taxon>
        <taxon>Haloplasmataceae</taxon>
        <taxon>Haloplasma</taxon>
    </lineage>
</organism>
<dbReference type="EMBL" id="AFNU02000006">
    <property type="protein sequence ID" value="ERJ12037.1"/>
    <property type="molecule type" value="Genomic_DNA"/>
</dbReference>
<proteinExistence type="predicted"/>
<accession>U2DUG2</accession>
<comment type="caution">
    <text evidence="1">The sequence shown here is derived from an EMBL/GenBank/DDBJ whole genome shotgun (WGS) entry which is preliminary data.</text>
</comment>
<dbReference type="Proteomes" id="UP000005707">
    <property type="component" value="Unassembled WGS sequence"/>
</dbReference>
<gene>
    <name evidence="1" type="ORF">HLPCO_001951</name>
</gene>
<evidence type="ECO:0000313" key="2">
    <source>
        <dbReference type="Proteomes" id="UP000005707"/>
    </source>
</evidence>
<dbReference type="STRING" id="1033810.HLPCO_001951"/>
<protein>
    <submittedName>
        <fullName evidence="1">Uncharacterized protein</fullName>
    </submittedName>
</protein>
<evidence type="ECO:0000313" key="1">
    <source>
        <dbReference type="EMBL" id="ERJ12037.1"/>
    </source>
</evidence>
<keyword evidence="2" id="KW-1185">Reference proteome</keyword>